<dbReference type="PROSITE" id="PS00027">
    <property type="entry name" value="HOMEOBOX_1"/>
    <property type="match status" value="1"/>
</dbReference>
<evidence type="ECO:0000313" key="11">
    <source>
        <dbReference type="Proteomes" id="UP000838878"/>
    </source>
</evidence>
<keyword evidence="4 6" id="KW-0371">Homeobox</keyword>
<feature type="compositionally biased region" description="Acidic residues" evidence="8">
    <location>
        <begin position="84"/>
        <end position="100"/>
    </location>
</feature>
<evidence type="ECO:0000256" key="7">
    <source>
        <dbReference type="RuleBase" id="RU000682"/>
    </source>
</evidence>
<dbReference type="Proteomes" id="UP000838878">
    <property type="component" value="Chromosome 9"/>
</dbReference>
<dbReference type="InterPro" id="IPR017970">
    <property type="entry name" value="Homeobox_CS"/>
</dbReference>
<gene>
    <name evidence="10" type="ORF">BINO364_LOCUS16405</name>
</gene>
<keyword evidence="3 6" id="KW-0238">DNA-binding</keyword>
<dbReference type="InterPro" id="IPR001356">
    <property type="entry name" value="HD"/>
</dbReference>
<dbReference type="SUPFAM" id="SSF46689">
    <property type="entry name" value="Homeodomain-like"/>
    <property type="match status" value="1"/>
</dbReference>
<dbReference type="GO" id="GO:0000977">
    <property type="term" value="F:RNA polymerase II transcription regulatory region sequence-specific DNA binding"/>
    <property type="evidence" value="ECO:0007669"/>
    <property type="project" value="TreeGrafter"/>
</dbReference>
<evidence type="ECO:0000256" key="6">
    <source>
        <dbReference type="PROSITE-ProRule" id="PRU00108"/>
    </source>
</evidence>
<evidence type="ECO:0000259" key="9">
    <source>
        <dbReference type="PROSITE" id="PS50071"/>
    </source>
</evidence>
<evidence type="ECO:0000256" key="4">
    <source>
        <dbReference type="ARBA" id="ARBA00023155"/>
    </source>
</evidence>
<dbReference type="InterPro" id="IPR050649">
    <property type="entry name" value="Paired_Homeobox_TFs"/>
</dbReference>
<dbReference type="Gene3D" id="1.10.10.60">
    <property type="entry name" value="Homeodomain-like"/>
    <property type="match status" value="1"/>
</dbReference>
<feature type="non-terminal residue" evidence="10">
    <location>
        <position position="430"/>
    </location>
</feature>
<dbReference type="GO" id="GO:0005634">
    <property type="term" value="C:nucleus"/>
    <property type="evidence" value="ECO:0007669"/>
    <property type="project" value="UniProtKB-SubCell"/>
</dbReference>
<dbReference type="GO" id="GO:0000981">
    <property type="term" value="F:DNA-binding transcription factor activity, RNA polymerase II-specific"/>
    <property type="evidence" value="ECO:0007669"/>
    <property type="project" value="InterPro"/>
</dbReference>
<accession>A0A8J9VW13</accession>
<dbReference type="PROSITE" id="PS50071">
    <property type="entry name" value="HOMEOBOX_2"/>
    <property type="match status" value="1"/>
</dbReference>
<dbReference type="PANTHER" id="PTHR24329">
    <property type="entry name" value="HOMEOBOX PROTEIN ARISTALESS"/>
    <property type="match status" value="1"/>
</dbReference>
<protein>
    <recommendedName>
        <fullName evidence="9">Homeobox domain-containing protein</fullName>
    </recommendedName>
</protein>
<evidence type="ECO:0000256" key="2">
    <source>
        <dbReference type="ARBA" id="ARBA00022473"/>
    </source>
</evidence>
<dbReference type="Pfam" id="PF00046">
    <property type="entry name" value="Homeodomain"/>
    <property type="match status" value="1"/>
</dbReference>
<keyword evidence="11" id="KW-1185">Reference proteome</keyword>
<organism evidence="10 11">
    <name type="scientific">Brenthis ino</name>
    <name type="common">lesser marbled fritillary</name>
    <dbReference type="NCBI Taxonomy" id="405034"/>
    <lineage>
        <taxon>Eukaryota</taxon>
        <taxon>Metazoa</taxon>
        <taxon>Ecdysozoa</taxon>
        <taxon>Arthropoda</taxon>
        <taxon>Hexapoda</taxon>
        <taxon>Insecta</taxon>
        <taxon>Pterygota</taxon>
        <taxon>Neoptera</taxon>
        <taxon>Endopterygota</taxon>
        <taxon>Lepidoptera</taxon>
        <taxon>Glossata</taxon>
        <taxon>Ditrysia</taxon>
        <taxon>Papilionoidea</taxon>
        <taxon>Nymphalidae</taxon>
        <taxon>Heliconiinae</taxon>
        <taxon>Argynnini</taxon>
        <taxon>Brenthis</taxon>
    </lineage>
</organism>
<dbReference type="EMBL" id="OV170229">
    <property type="protein sequence ID" value="CAH0731573.1"/>
    <property type="molecule type" value="Genomic_DNA"/>
</dbReference>
<feature type="DNA-binding region" description="Homeobox" evidence="6">
    <location>
        <begin position="114"/>
        <end position="173"/>
    </location>
</feature>
<dbReference type="InterPro" id="IPR009057">
    <property type="entry name" value="Homeodomain-like_sf"/>
</dbReference>
<feature type="domain" description="Homeobox" evidence="9">
    <location>
        <begin position="112"/>
        <end position="172"/>
    </location>
</feature>
<reference evidence="10" key="1">
    <citation type="submission" date="2021-12" db="EMBL/GenBank/DDBJ databases">
        <authorList>
            <person name="Martin H S."/>
        </authorList>
    </citation>
    <scope>NUCLEOTIDE SEQUENCE</scope>
</reference>
<dbReference type="AlphaFoldDB" id="A0A8J9VW13"/>
<evidence type="ECO:0000256" key="3">
    <source>
        <dbReference type="ARBA" id="ARBA00023125"/>
    </source>
</evidence>
<evidence type="ECO:0000313" key="10">
    <source>
        <dbReference type="EMBL" id="CAH0731573.1"/>
    </source>
</evidence>
<proteinExistence type="predicted"/>
<dbReference type="PANTHER" id="PTHR24329:SF543">
    <property type="entry name" value="FI01017P-RELATED"/>
    <property type="match status" value="1"/>
</dbReference>
<dbReference type="CDD" id="cd00086">
    <property type="entry name" value="homeodomain"/>
    <property type="match status" value="1"/>
</dbReference>
<dbReference type="SMART" id="SM00389">
    <property type="entry name" value="HOX"/>
    <property type="match status" value="1"/>
</dbReference>
<dbReference type="FunFam" id="1.10.10.60:FF:000102">
    <property type="entry name" value="Aristaless related homeobox"/>
    <property type="match status" value="1"/>
</dbReference>
<feature type="region of interest" description="Disordered" evidence="8">
    <location>
        <begin position="270"/>
        <end position="289"/>
    </location>
</feature>
<keyword evidence="2" id="KW-0217">Developmental protein</keyword>
<evidence type="ECO:0000256" key="1">
    <source>
        <dbReference type="ARBA" id="ARBA00004123"/>
    </source>
</evidence>
<feature type="compositionally biased region" description="Polar residues" evidence="8">
    <location>
        <begin position="1"/>
        <end position="15"/>
    </location>
</feature>
<feature type="region of interest" description="Disordered" evidence="8">
    <location>
        <begin position="1"/>
        <end position="26"/>
    </location>
</feature>
<sequence>MLSTRQVGIISSSKGQMEESLDGREASASASGFDSAAILNDDVSPTTSFCYNIPNLFNGLGPGSVLCERPDAEVNETYTSNPEPSEETGDNQQYEEDEEYSPNSSKSDIPKRKQRRYRTTFSNVQLEQLEAAFHKTHYPDVFFREELAMRIDLTEARVQVWFQNRRAKWRKQQKAGCEPYTRSRSPDPRSPSALALEMRDFITIPVSSSQIISLAEPSNQNTYVSKTKQTTPAIHISALPTRQNAQMDLPSFSIPLQYNLGSFKKIEDSQLDLEPSSSENQNQNNWDTRMMPNFNLMNIKPLLENRENLDMSEVKYEVKNENRPYSEMGTSIQAIEPEDILGKETVTEGQTISPDFDIERYQNYHNENEKRYRESSFDDSMIEDRNDFVCDNDFLCKNNFEKVDEKRTDFEECHLLDTDTNAISNFETNL</sequence>
<comment type="subcellular location">
    <subcellularLocation>
        <location evidence="1 6 7">Nucleus</location>
    </subcellularLocation>
</comment>
<evidence type="ECO:0000256" key="8">
    <source>
        <dbReference type="SAM" id="MobiDB-lite"/>
    </source>
</evidence>
<feature type="region of interest" description="Disordered" evidence="8">
    <location>
        <begin position="75"/>
        <end position="115"/>
    </location>
</feature>
<dbReference type="OrthoDB" id="6159439at2759"/>
<name>A0A8J9VW13_9NEOP</name>
<evidence type="ECO:0000256" key="5">
    <source>
        <dbReference type="ARBA" id="ARBA00023242"/>
    </source>
</evidence>
<keyword evidence="5 6" id="KW-0539">Nucleus</keyword>